<feature type="chain" id="PRO_5046951920" evidence="1">
    <location>
        <begin position="26"/>
        <end position="278"/>
    </location>
</feature>
<evidence type="ECO:0000313" key="3">
    <source>
        <dbReference type="EMBL" id="MFD2248508.1"/>
    </source>
</evidence>
<dbReference type="Pfam" id="PF18197">
    <property type="entry name" value="TTHB210-like"/>
    <property type="match status" value="1"/>
</dbReference>
<evidence type="ECO:0000256" key="1">
    <source>
        <dbReference type="SAM" id="SignalP"/>
    </source>
</evidence>
<dbReference type="EMBL" id="JBHUIM010000004">
    <property type="protein sequence ID" value="MFD2248508.1"/>
    <property type="molecule type" value="Genomic_DNA"/>
</dbReference>
<feature type="signal peptide" evidence="1">
    <location>
        <begin position="1"/>
        <end position="25"/>
    </location>
</feature>
<accession>A0ABW5D4J5</accession>
<protein>
    <submittedName>
        <fullName evidence="3">DUF5602 domain-containing protein</fullName>
    </submittedName>
</protein>
<reference evidence="4" key="1">
    <citation type="journal article" date="2019" name="Int. J. Syst. Evol. Microbiol.">
        <title>The Global Catalogue of Microorganisms (GCM) 10K type strain sequencing project: providing services to taxonomists for standard genome sequencing and annotation.</title>
        <authorList>
            <consortium name="The Broad Institute Genomics Platform"/>
            <consortium name="The Broad Institute Genome Sequencing Center for Infectious Disease"/>
            <person name="Wu L."/>
            <person name="Ma J."/>
        </authorList>
    </citation>
    <scope>NUCLEOTIDE SEQUENCE [LARGE SCALE GENOMIC DNA]</scope>
    <source>
        <strain evidence="4">CGMCC 4.1782</strain>
    </source>
</reference>
<dbReference type="CDD" id="cd11669">
    <property type="entry name" value="TTHB210-like"/>
    <property type="match status" value="1"/>
</dbReference>
<comment type="caution">
    <text evidence="3">The sequence shown here is derived from an EMBL/GenBank/DDBJ whole genome shotgun (WGS) entry which is preliminary data.</text>
</comment>
<feature type="domain" description="TTHB210-like" evidence="2">
    <location>
        <begin position="74"/>
        <end position="120"/>
    </location>
</feature>
<name>A0ABW5D4J5_9BACT</name>
<evidence type="ECO:0000313" key="4">
    <source>
        <dbReference type="Proteomes" id="UP001597374"/>
    </source>
</evidence>
<keyword evidence="4" id="KW-1185">Reference proteome</keyword>
<keyword evidence="1" id="KW-0732">Signal</keyword>
<dbReference type="Proteomes" id="UP001597374">
    <property type="component" value="Unassembled WGS sequence"/>
</dbReference>
<dbReference type="InterPro" id="IPR033786">
    <property type="entry name" value="TTHB210-like"/>
</dbReference>
<proteinExistence type="predicted"/>
<dbReference type="RefSeq" id="WP_250432035.1">
    <property type="nucleotide sequence ID" value="NZ_JALPRR010000005.1"/>
</dbReference>
<evidence type="ECO:0000259" key="2">
    <source>
        <dbReference type="Pfam" id="PF18197"/>
    </source>
</evidence>
<dbReference type="InterPro" id="IPR040832">
    <property type="entry name" value="TTHB210-like_dom"/>
</dbReference>
<gene>
    <name evidence="3" type="ORF">ACFSKP_19735</name>
</gene>
<sequence>MKNHNHSARRLRGVYSLLLLVFALAACDKQEEALPDQLNAQATVDAKEGKTTIHYGPATPLGQGVARAWVEVTRDGTPVAIGVNMSAKAAASLPEKPMMYEVQLPKQGDLTQYTTIGLDWNPGGHPPMPYLKPHFDVHFYMISDEERMMIPHEPLHEFSAEFAANYMPPLYISTREAIPAMGVHWADVLSPELAPNGPSFTKTLILGGYNNKFLFIEPMITLDYLQHLEGNVPVVSPIRQAPKVQQSGYYPLTYTILYDPTPGEYEISLTDLQYRAAE</sequence>
<organism evidence="3 4">
    <name type="scientific">Pontibacter ruber</name>
    <dbReference type="NCBI Taxonomy" id="1343895"/>
    <lineage>
        <taxon>Bacteria</taxon>
        <taxon>Pseudomonadati</taxon>
        <taxon>Bacteroidota</taxon>
        <taxon>Cytophagia</taxon>
        <taxon>Cytophagales</taxon>
        <taxon>Hymenobacteraceae</taxon>
        <taxon>Pontibacter</taxon>
    </lineage>
</organism>
<dbReference type="PROSITE" id="PS51257">
    <property type="entry name" value="PROKAR_LIPOPROTEIN"/>
    <property type="match status" value="1"/>
</dbReference>